<dbReference type="Pfam" id="PF18790">
    <property type="entry name" value="KfrB"/>
    <property type="match status" value="1"/>
</dbReference>
<organism evidence="7 8">
    <name type="scientific">Cupriavidus oxalaticus</name>
    <dbReference type="NCBI Taxonomy" id="96344"/>
    <lineage>
        <taxon>Bacteria</taxon>
        <taxon>Pseudomonadati</taxon>
        <taxon>Pseudomonadota</taxon>
        <taxon>Betaproteobacteria</taxon>
        <taxon>Burkholderiales</taxon>
        <taxon>Burkholderiaceae</taxon>
        <taxon>Cupriavidus</taxon>
    </lineage>
</organism>
<dbReference type="SUPFAM" id="SSF53335">
    <property type="entry name" value="S-adenosyl-L-methionine-dependent methyltransferases"/>
    <property type="match status" value="1"/>
</dbReference>
<dbReference type="PROSITE" id="PS51679">
    <property type="entry name" value="SAM_MT_C5"/>
    <property type="match status" value="1"/>
</dbReference>
<proteinExistence type="inferred from homology"/>
<dbReference type="GO" id="GO:0003886">
    <property type="term" value="F:DNA (cytosine-5-)-methyltransferase activity"/>
    <property type="evidence" value="ECO:0007669"/>
    <property type="project" value="UniProtKB-EC"/>
</dbReference>
<dbReference type="AlphaFoldDB" id="A0A4P7LKA6"/>
<evidence type="ECO:0000256" key="2">
    <source>
        <dbReference type="ARBA" id="ARBA00022679"/>
    </source>
</evidence>
<evidence type="ECO:0000313" key="8">
    <source>
        <dbReference type="Proteomes" id="UP000295294"/>
    </source>
</evidence>
<gene>
    <name evidence="7" type="ORF">E0W60_33670</name>
</gene>
<feature type="domain" description="KfrB" evidence="6">
    <location>
        <begin position="496"/>
        <end position="547"/>
    </location>
</feature>
<keyword evidence="2 5" id="KW-0808">Transferase</keyword>
<dbReference type="OrthoDB" id="5288620at2"/>
<keyword evidence="1 5" id="KW-0489">Methyltransferase</keyword>
<dbReference type="GO" id="GO:0009307">
    <property type="term" value="P:DNA restriction-modification system"/>
    <property type="evidence" value="ECO:0007669"/>
    <property type="project" value="UniProtKB-KW"/>
</dbReference>
<dbReference type="EMBL" id="CP038637">
    <property type="protein sequence ID" value="QBY56008.1"/>
    <property type="molecule type" value="Genomic_DNA"/>
</dbReference>
<dbReference type="Pfam" id="PF00145">
    <property type="entry name" value="DNA_methylase"/>
    <property type="match status" value="1"/>
</dbReference>
<dbReference type="RefSeq" id="WP_135707179.1">
    <property type="nucleotide sequence ID" value="NZ_CP038637.1"/>
</dbReference>
<dbReference type="InterPro" id="IPR029063">
    <property type="entry name" value="SAM-dependent_MTases_sf"/>
</dbReference>
<evidence type="ECO:0000256" key="3">
    <source>
        <dbReference type="ARBA" id="ARBA00022747"/>
    </source>
</evidence>
<dbReference type="REBASE" id="307362">
    <property type="entry name" value="M.CoxX32ORF33670P"/>
</dbReference>
<sequence>MDGYFIKTIGANRGKPRVWLQGLELERAGFGPGQSYEVEVKGKSVVLTLSKDGTRTVTPKQVRSRTMPVIDLNSNQLLAAFDGMAAIRMVVKDGQIYLLPLASELKKQERLQRLRSRMENGEPLRIGSLSHGGGIMSHAIHAGLQRAGLKAKLEFANEIRPELLEHASEFNDAWSEDTVPLAAPMQELAFDDRGLAHIPKVEILEAGIPCSGASRAGTAKRGLKHPEAHPEVGHLVVAALVILNKAAPAIVTIENVPTYANTASASILRSQLRDLGYTTHERILNGKEWGAIENRDRWCMVAVTQGIDFDFDQLMPPKAMCQVIGDLLEDIPADDARWGTMRGLVEKEARDLAAGKNFKMQIYDAHDENVGTLTKGYAKIRSTDPKLRHPDNPSLMRQFTATEHARFKQIPSHILGDASETMKHEMAGQSVIYEKFADVGHHIGNSVNRFAGRPEVEMHNRIARGFEDRLGVDQDVAQLAAQVVADLRRAEPGDGRYVGPIVAVRQDLVVQKIDDVSGILHQAVALREMPKLGQAVEIRYRDGSAVVMAATNTTGLPAPTPTDSPAVRSAKERLRAESGSVAIPDDYNAFDTLPKSTRLRM</sequence>
<dbReference type="Gene3D" id="3.40.50.150">
    <property type="entry name" value="Vaccinia Virus protein VP39"/>
    <property type="match status" value="1"/>
</dbReference>
<comment type="similarity">
    <text evidence="5">Belongs to the class I-like SAM-binding methyltransferase superfamily. C5-methyltransferase family.</text>
</comment>
<dbReference type="Proteomes" id="UP000295294">
    <property type="component" value="Plasmid unnamed2"/>
</dbReference>
<evidence type="ECO:0000313" key="7">
    <source>
        <dbReference type="EMBL" id="QBY56008.1"/>
    </source>
</evidence>
<keyword evidence="3" id="KW-0680">Restriction system</keyword>
<reference evidence="7 8" key="1">
    <citation type="submission" date="2019-03" db="EMBL/GenBank/DDBJ databases">
        <title>Efficiently degradation of phenoxyalkanoic acid herbicides by Cupriavidus oxalaticus strain X32.</title>
        <authorList>
            <person name="Sheng X."/>
        </authorList>
    </citation>
    <scope>NUCLEOTIDE SEQUENCE [LARGE SCALE GENOMIC DNA]</scope>
    <source>
        <strain evidence="7 8">X32</strain>
        <plasmid evidence="7 8">unnamed2</plasmid>
    </source>
</reference>
<evidence type="ECO:0000259" key="6">
    <source>
        <dbReference type="Pfam" id="PF18790"/>
    </source>
</evidence>
<dbReference type="InterPro" id="IPR040782">
    <property type="entry name" value="KfrB"/>
</dbReference>
<geneLocation type="plasmid" evidence="7">
    <name>unnamed2</name>
</geneLocation>
<dbReference type="InterPro" id="IPR001525">
    <property type="entry name" value="C5_MeTfrase"/>
</dbReference>
<keyword evidence="5" id="KW-0949">S-adenosyl-L-methionine</keyword>
<dbReference type="GO" id="GO:0032259">
    <property type="term" value="P:methylation"/>
    <property type="evidence" value="ECO:0007669"/>
    <property type="project" value="UniProtKB-KW"/>
</dbReference>
<comment type="catalytic activity">
    <reaction evidence="4">
        <text>a 2'-deoxycytidine in DNA + S-adenosyl-L-methionine = a 5-methyl-2'-deoxycytidine in DNA + S-adenosyl-L-homocysteine + H(+)</text>
        <dbReference type="Rhea" id="RHEA:13681"/>
        <dbReference type="Rhea" id="RHEA-COMP:11369"/>
        <dbReference type="Rhea" id="RHEA-COMP:11370"/>
        <dbReference type="ChEBI" id="CHEBI:15378"/>
        <dbReference type="ChEBI" id="CHEBI:57856"/>
        <dbReference type="ChEBI" id="CHEBI:59789"/>
        <dbReference type="ChEBI" id="CHEBI:85452"/>
        <dbReference type="ChEBI" id="CHEBI:85454"/>
        <dbReference type="EC" id="2.1.1.37"/>
    </reaction>
</comment>
<dbReference type="KEGG" id="cox:E0W60_33670"/>
<feature type="active site" evidence="5">
    <location>
        <position position="210"/>
    </location>
</feature>
<evidence type="ECO:0000256" key="5">
    <source>
        <dbReference type="PROSITE-ProRule" id="PRU01016"/>
    </source>
</evidence>
<evidence type="ECO:0000256" key="1">
    <source>
        <dbReference type="ARBA" id="ARBA00022603"/>
    </source>
</evidence>
<protein>
    <submittedName>
        <fullName evidence="7">DNA cytosine methyltransferase</fullName>
    </submittedName>
</protein>
<evidence type="ECO:0000256" key="4">
    <source>
        <dbReference type="ARBA" id="ARBA00047422"/>
    </source>
</evidence>
<accession>A0A4P7LKA6</accession>
<keyword evidence="7" id="KW-0614">Plasmid</keyword>
<name>A0A4P7LKA6_9BURK</name>